<name>A0ACC2NV99_9HYME</name>
<keyword evidence="2" id="KW-1185">Reference proteome</keyword>
<reference evidence="1" key="1">
    <citation type="submission" date="2023-04" db="EMBL/GenBank/DDBJ databases">
        <title>A chromosome-level genome assembly of the parasitoid wasp Eretmocerus hayati.</title>
        <authorList>
            <person name="Zhong Y."/>
            <person name="Liu S."/>
            <person name="Liu Y."/>
        </authorList>
    </citation>
    <scope>NUCLEOTIDE SEQUENCE</scope>
    <source>
        <strain evidence="1">ZJU_SS_LIU_2023</strain>
    </source>
</reference>
<evidence type="ECO:0000313" key="2">
    <source>
        <dbReference type="Proteomes" id="UP001239111"/>
    </source>
</evidence>
<organism evidence="1 2">
    <name type="scientific">Eretmocerus hayati</name>
    <dbReference type="NCBI Taxonomy" id="131215"/>
    <lineage>
        <taxon>Eukaryota</taxon>
        <taxon>Metazoa</taxon>
        <taxon>Ecdysozoa</taxon>
        <taxon>Arthropoda</taxon>
        <taxon>Hexapoda</taxon>
        <taxon>Insecta</taxon>
        <taxon>Pterygota</taxon>
        <taxon>Neoptera</taxon>
        <taxon>Endopterygota</taxon>
        <taxon>Hymenoptera</taxon>
        <taxon>Apocrita</taxon>
        <taxon>Proctotrupomorpha</taxon>
        <taxon>Chalcidoidea</taxon>
        <taxon>Aphelinidae</taxon>
        <taxon>Aphelininae</taxon>
        <taxon>Eretmocerus</taxon>
    </lineage>
</organism>
<dbReference type="Proteomes" id="UP001239111">
    <property type="component" value="Chromosome 2"/>
</dbReference>
<proteinExistence type="predicted"/>
<protein>
    <submittedName>
        <fullName evidence="1">Uncharacterized protein</fullName>
    </submittedName>
</protein>
<sequence>MVKYIVNYMKENLSTYQVTVMAKSINALGSFSSSIVKIMIDEFSSIVVDSSLMDTIPANRSYGNLWDRTSDQSKLKIGIVEPETNSDTIEKLLDMLDFFKQYSEFLRGKCIILLINGKGQSLERFLRFAWSKDFLDLTVVEWIDDTSSKRTLGSSSYTDPEVFIHFFNPFEEKYTKKSLSEGIDLLPDKLKNLQGHQLSTAVLVSEEFVNPDKNHGDLNDFDEFQGEDIYRAKLLAETMNFSTILKFMVYKNWMSLEKSLELEGLQPDFFTTSFLTTPLIGNISRAEYMNRLNTVSGSTIYMSRLKGKRLYIIQQKVTLNHNSINFFLSCGSLITLLLIFTIFSRIIQLNGDVWSILEITRALMGRSMMANHRAKRLGEKIFLVTVYFTSMMLMITTLNELNKMNLNEREVLRFKTLKELADSKVSLRVTNSTKIHLSRWGQFNPVLREIAEQSVATESFDPLLISIPRNASSSWVYGGLDDMSIEKSPHVLTFDQIWFACEIEDDIESIEMIRVRENLPYKDNFKKVIQKSIEAGLSNAYLEKEMHYFMRSSWQIRSKSSTFYPHHNIKNDTDVEMPLEVRLIIIILIGYCLSFVVLAFEIVMGKLNSNSLSIPKSRMKRFENRNVRTNATEQNE</sequence>
<comment type="caution">
    <text evidence="1">The sequence shown here is derived from an EMBL/GenBank/DDBJ whole genome shotgun (WGS) entry which is preliminary data.</text>
</comment>
<accession>A0ACC2NV99</accession>
<gene>
    <name evidence="1" type="ORF">QAD02_010914</name>
</gene>
<dbReference type="EMBL" id="CM056742">
    <property type="protein sequence ID" value="KAJ8675128.1"/>
    <property type="molecule type" value="Genomic_DNA"/>
</dbReference>
<evidence type="ECO:0000313" key="1">
    <source>
        <dbReference type="EMBL" id="KAJ8675128.1"/>
    </source>
</evidence>